<evidence type="ECO:0000313" key="3">
    <source>
        <dbReference type="Proteomes" id="UP000789405"/>
    </source>
</evidence>
<name>A0A9N9BQ76_9GLOM</name>
<accession>A0A9N9BQ76</accession>
<proteinExistence type="predicted"/>
<feature type="compositionally biased region" description="Polar residues" evidence="1">
    <location>
        <begin position="75"/>
        <end position="89"/>
    </location>
</feature>
<gene>
    <name evidence="2" type="ORF">DERYTH_LOCUS6267</name>
</gene>
<comment type="caution">
    <text evidence="2">The sequence shown here is derived from an EMBL/GenBank/DDBJ whole genome shotgun (WGS) entry which is preliminary data.</text>
</comment>
<reference evidence="2" key="1">
    <citation type="submission" date="2021-06" db="EMBL/GenBank/DDBJ databases">
        <authorList>
            <person name="Kallberg Y."/>
            <person name="Tangrot J."/>
            <person name="Rosling A."/>
        </authorList>
    </citation>
    <scope>NUCLEOTIDE SEQUENCE</scope>
    <source>
        <strain evidence="2">MA453B</strain>
    </source>
</reference>
<protein>
    <submittedName>
        <fullName evidence="2">14507_t:CDS:1</fullName>
    </submittedName>
</protein>
<evidence type="ECO:0000313" key="2">
    <source>
        <dbReference type="EMBL" id="CAG8572288.1"/>
    </source>
</evidence>
<organism evidence="2 3">
    <name type="scientific">Dentiscutata erythropus</name>
    <dbReference type="NCBI Taxonomy" id="1348616"/>
    <lineage>
        <taxon>Eukaryota</taxon>
        <taxon>Fungi</taxon>
        <taxon>Fungi incertae sedis</taxon>
        <taxon>Mucoromycota</taxon>
        <taxon>Glomeromycotina</taxon>
        <taxon>Glomeromycetes</taxon>
        <taxon>Diversisporales</taxon>
        <taxon>Gigasporaceae</taxon>
        <taxon>Dentiscutata</taxon>
    </lineage>
</organism>
<dbReference type="EMBL" id="CAJVPY010002797">
    <property type="protein sequence ID" value="CAG8572288.1"/>
    <property type="molecule type" value="Genomic_DNA"/>
</dbReference>
<feature type="region of interest" description="Disordered" evidence="1">
    <location>
        <begin position="57"/>
        <end position="89"/>
    </location>
</feature>
<evidence type="ECO:0000256" key="1">
    <source>
        <dbReference type="SAM" id="MobiDB-lite"/>
    </source>
</evidence>
<keyword evidence="3" id="KW-1185">Reference proteome</keyword>
<dbReference type="OrthoDB" id="2484312at2759"/>
<dbReference type="Proteomes" id="UP000789405">
    <property type="component" value="Unassembled WGS sequence"/>
</dbReference>
<sequence length="111" mass="12371">MNYHSPIPNSSKGKHVLTLKNISLLSSNLSNTSSNFQQINILWLFQENSSACMFNRTNRTPCEATPRYPRRGRPTLSQMGPTTIPTSNNLQAALDANPMPNIAEQNNETHS</sequence>
<dbReference type="AlphaFoldDB" id="A0A9N9BQ76"/>